<dbReference type="NCBIfam" id="TIGR00499">
    <property type="entry name" value="lysS_bact"/>
    <property type="match status" value="1"/>
</dbReference>
<dbReference type="InterPro" id="IPR044136">
    <property type="entry name" value="Lys-tRNA-ligase_II_N"/>
</dbReference>
<evidence type="ECO:0000256" key="2">
    <source>
        <dbReference type="ARBA" id="ARBA00022598"/>
    </source>
</evidence>
<keyword evidence="2" id="KW-0436">Ligase</keyword>
<dbReference type="CDD" id="cd04322">
    <property type="entry name" value="LysRS_N"/>
    <property type="match status" value="1"/>
</dbReference>
<evidence type="ECO:0000256" key="4">
    <source>
        <dbReference type="ARBA" id="ARBA00022840"/>
    </source>
</evidence>
<name>A0A4P9Y5Y8_9FUNG</name>
<evidence type="ECO:0000256" key="3">
    <source>
        <dbReference type="ARBA" id="ARBA00022741"/>
    </source>
</evidence>
<dbReference type="EMBL" id="KZ987844">
    <property type="protein sequence ID" value="RKP14373.1"/>
    <property type="molecule type" value="Genomic_DNA"/>
</dbReference>
<dbReference type="PRINTS" id="PR00982">
    <property type="entry name" value="TRNASYNTHLYS"/>
</dbReference>
<dbReference type="InterPro" id="IPR002313">
    <property type="entry name" value="Lys-tRNA-ligase_II"/>
</dbReference>
<dbReference type="GO" id="GO:0005524">
    <property type="term" value="F:ATP binding"/>
    <property type="evidence" value="ECO:0007669"/>
    <property type="project" value="UniProtKB-KW"/>
</dbReference>
<evidence type="ECO:0000256" key="1">
    <source>
        <dbReference type="ARBA" id="ARBA00013166"/>
    </source>
</evidence>
<feature type="domain" description="Aminoacyl-transfer RNA synthetases class-II family profile" evidence="7">
    <location>
        <begin position="124"/>
        <end position="452"/>
    </location>
</feature>
<feature type="non-terminal residue" evidence="8">
    <location>
        <position position="1"/>
    </location>
</feature>
<dbReference type="PROSITE" id="PS50862">
    <property type="entry name" value="AA_TRNA_LIGASE_II"/>
    <property type="match status" value="1"/>
</dbReference>
<evidence type="ECO:0000256" key="6">
    <source>
        <dbReference type="ARBA" id="ARBA00030563"/>
    </source>
</evidence>
<dbReference type="InterPro" id="IPR012340">
    <property type="entry name" value="NA-bd_OB-fold"/>
</dbReference>
<dbReference type="GO" id="GO:0004824">
    <property type="term" value="F:lysine-tRNA ligase activity"/>
    <property type="evidence" value="ECO:0007669"/>
    <property type="project" value="UniProtKB-EC"/>
</dbReference>
<evidence type="ECO:0000313" key="9">
    <source>
        <dbReference type="Proteomes" id="UP000267251"/>
    </source>
</evidence>
<dbReference type="SUPFAM" id="SSF55681">
    <property type="entry name" value="Class II aaRS and biotin synthetases"/>
    <property type="match status" value="1"/>
</dbReference>
<dbReference type="InterPro" id="IPR004364">
    <property type="entry name" value="Aa-tRNA-synt_II"/>
</dbReference>
<organism evidence="8 9">
    <name type="scientific">Piptocephalis cylindrospora</name>
    <dbReference type="NCBI Taxonomy" id="1907219"/>
    <lineage>
        <taxon>Eukaryota</taxon>
        <taxon>Fungi</taxon>
        <taxon>Fungi incertae sedis</taxon>
        <taxon>Zoopagomycota</taxon>
        <taxon>Zoopagomycotina</taxon>
        <taxon>Zoopagomycetes</taxon>
        <taxon>Zoopagales</taxon>
        <taxon>Piptocephalidaceae</taxon>
        <taxon>Piptocephalis</taxon>
    </lineage>
</organism>
<evidence type="ECO:0000256" key="5">
    <source>
        <dbReference type="ARBA" id="ARBA00023146"/>
    </source>
</evidence>
<sequence>GRITAMRQSGSKLYFYDLTQNGTRIQVMGSQGSLEGLEEGQNGVKLFREAHRALGRGDMVEMTGRVGKTESGELTIFLIHPPRLLAPCLHDIPYRTGLKDTEQRFRNRHVDLLLNTHARRALIIRAKVLRGIRRFLDDRDFLEVETPILFPTAGGANARPFLTEAVAYGGMGLSLRIAPELHLKQLVIGGLDRVYELGRQFRNEGVDTEHNPEFTTCEFYRAYTSIDELMDLTEEMLSTLAKEIREDMGSSSSSNSTEEMEIPRFDRPFPRIHVIQALEQAIQVPLPSLEEGNETQAIEQLTRVAHAHNIALPHPPTLPRILDTLIGHFVEPQCVQPTFLYGHPVIMSPLAKQATMDGVSSRFELFVRGVELVNAYEELNDPAEQRRRFHTQDQDRVGGDKEIPEPDEAFCDALEYGLPPTGGWGLGVDRLCAMFAGTKNMRETLSFPLMKPRTEG</sequence>
<keyword evidence="9" id="KW-1185">Reference proteome</keyword>
<proteinExistence type="predicted"/>
<dbReference type="GO" id="GO:0006430">
    <property type="term" value="P:lysyl-tRNA aminoacylation"/>
    <property type="evidence" value="ECO:0007669"/>
    <property type="project" value="InterPro"/>
</dbReference>
<keyword evidence="4" id="KW-0067">ATP-binding</keyword>
<dbReference type="GO" id="GO:0000049">
    <property type="term" value="F:tRNA binding"/>
    <property type="evidence" value="ECO:0007669"/>
    <property type="project" value="TreeGrafter"/>
</dbReference>
<protein>
    <recommendedName>
        <fullName evidence="1">lysine--tRNA ligase</fullName>
        <ecNumber evidence="1">6.1.1.6</ecNumber>
    </recommendedName>
    <alternativeName>
        <fullName evidence="6">Lysyl-tRNA synthetase</fullName>
    </alternativeName>
</protein>
<evidence type="ECO:0000313" key="8">
    <source>
        <dbReference type="EMBL" id="RKP14373.1"/>
    </source>
</evidence>
<dbReference type="InterPro" id="IPR018149">
    <property type="entry name" value="Lys-tRNA-synth_II_C"/>
</dbReference>
<keyword evidence="5" id="KW-0030">Aminoacyl-tRNA synthetase</keyword>
<dbReference type="PANTHER" id="PTHR42918:SF5">
    <property type="entry name" value="LYSINE--TRNA LIGASE, MITOCHONDRIAL"/>
    <property type="match status" value="1"/>
</dbReference>
<dbReference type="EC" id="6.1.1.6" evidence="1"/>
<evidence type="ECO:0000259" key="7">
    <source>
        <dbReference type="PROSITE" id="PS50862"/>
    </source>
</evidence>
<dbReference type="OrthoDB" id="21243at2759"/>
<dbReference type="Pfam" id="PF00152">
    <property type="entry name" value="tRNA-synt_2"/>
    <property type="match status" value="1"/>
</dbReference>
<dbReference type="PANTHER" id="PTHR42918">
    <property type="entry name" value="LYSYL-TRNA SYNTHETASE"/>
    <property type="match status" value="1"/>
</dbReference>
<dbReference type="InterPro" id="IPR045864">
    <property type="entry name" value="aa-tRNA-synth_II/BPL/LPL"/>
</dbReference>
<dbReference type="Proteomes" id="UP000267251">
    <property type="component" value="Unassembled WGS sequence"/>
</dbReference>
<dbReference type="Gene3D" id="3.30.930.10">
    <property type="entry name" value="Bira Bifunctional Protein, Domain 2"/>
    <property type="match status" value="1"/>
</dbReference>
<dbReference type="AlphaFoldDB" id="A0A4P9Y5Y8"/>
<reference evidence="9" key="1">
    <citation type="journal article" date="2018" name="Nat. Microbiol.">
        <title>Leveraging single-cell genomics to expand the fungal tree of life.</title>
        <authorList>
            <person name="Ahrendt S.R."/>
            <person name="Quandt C.A."/>
            <person name="Ciobanu D."/>
            <person name="Clum A."/>
            <person name="Salamov A."/>
            <person name="Andreopoulos B."/>
            <person name="Cheng J.F."/>
            <person name="Woyke T."/>
            <person name="Pelin A."/>
            <person name="Henrissat B."/>
            <person name="Reynolds N.K."/>
            <person name="Benny G.L."/>
            <person name="Smith M.E."/>
            <person name="James T.Y."/>
            <person name="Grigoriev I.V."/>
        </authorList>
    </citation>
    <scope>NUCLEOTIDE SEQUENCE [LARGE SCALE GENOMIC DNA]</scope>
</reference>
<keyword evidence="3" id="KW-0547">Nucleotide-binding</keyword>
<dbReference type="GO" id="GO:0005829">
    <property type="term" value="C:cytosol"/>
    <property type="evidence" value="ECO:0007669"/>
    <property type="project" value="TreeGrafter"/>
</dbReference>
<dbReference type="SUPFAM" id="SSF50249">
    <property type="entry name" value="Nucleic acid-binding proteins"/>
    <property type="match status" value="1"/>
</dbReference>
<dbReference type="Gene3D" id="2.40.50.140">
    <property type="entry name" value="Nucleic acid-binding proteins"/>
    <property type="match status" value="1"/>
</dbReference>
<dbReference type="InterPro" id="IPR006195">
    <property type="entry name" value="aa-tRNA-synth_II"/>
</dbReference>
<gene>
    <name evidence="8" type="ORF">BJ684DRAFT_8691</name>
</gene>
<accession>A0A4P9Y5Y8</accession>